<comment type="caution">
    <text evidence="2">The sequence shown here is derived from an EMBL/GenBank/DDBJ whole genome shotgun (WGS) entry which is preliminary data.</text>
</comment>
<protein>
    <submittedName>
        <fullName evidence="2">Uncharacterized protein</fullName>
    </submittedName>
</protein>
<dbReference type="AlphaFoldDB" id="A0A8J2PDK5"/>
<dbReference type="EMBL" id="CAJVCH010399065">
    <property type="protein sequence ID" value="CAG7817633.1"/>
    <property type="molecule type" value="Genomic_DNA"/>
</dbReference>
<accession>A0A8J2PDK5</accession>
<keyword evidence="3" id="KW-1185">Reference proteome</keyword>
<proteinExistence type="predicted"/>
<evidence type="ECO:0000313" key="3">
    <source>
        <dbReference type="Proteomes" id="UP000708208"/>
    </source>
</evidence>
<evidence type="ECO:0000313" key="2">
    <source>
        <dbReference type="EMBL" id="CAG7817633.1"/>
    </source>
</evidence>
<organism evidence="2 3">
    <name type="scientific">Allacma fusca</name>
    <dbReference type="NCBI Taxonomy" id="39272"/>
    <lineage>
        <taxon>Eukaryota</taxon>
        <taxon>Metazoa</taxon>
        <taxon>Ecdysozoa</taxon>
        <taxon>Arthropoda</taxon>
        <taxon>Hexapoda</taxon>
        <taxon>Collembola</taxon>
        <taxon>Symphypleona</taxon>
        <taxon>Sminthuridae</taxon>
        <taxon>Allacma</taxon>
    </lineage>
</organism>
<evidence type="ECO:0000256" key="1">
    <source>
        <dbReference type="SAM" id="MobiDB-lite"/>
    </source>
</evidence>
<reference evidence="2" key="1">
    <citation type="submission" date="2021-06" db="EMBL/GenBank/DDBJ databases">
        <authorList>
            <person name="Hodson N. C."/>
            <person name="Mongue J. A."/>
            <person name="Jaron S. K."/>
        </authorList>
    </citation>
    <scope>NUCLEOTIDE SEQUENCE</scope>
</reference>
<name>A0A8J2PDK5_9HEXA</name>
<sequence>TASEADSRSTVTANVSEISPEKEGLPHHLLKSRTF</sequence>
<gene>
    <name evidence="2" type="ORF">AFUS01_LOCUS28187</name>
</gene>
<feature type="region of interest" description="Disordered" evidence="1">
    <location>
        <begin position="1"/>
        <end position="35"/>
    </location>
</feature>
<feature type="non-terminal residue" evidence="2">
    <location>
        <position position="1"/>
    </location>
</feature>
<dbReference type="Proteomes" id="UP000708208">
    <property type="component" value="Unassembled WGS sequence"/>
</dbReference>
<feature type="compositionally biased region" description="Polar residues" evidence="1">
    <location>
        <begin position="1"/>
        <end position="17"/>
    </location>
</feature>